<evidence type="ECO:0000256" key="2">
    <source>
        <dbReference type="ARBA" id="ARBA00022448"/>
    </source>
</evidence>
<feature type="binding site" description="covalent" evidence="8">
    <location>
        <position position="148"/>
    </location>
    <ligand>
        <name>heme c</name>
        <dbReference type="ChEBI" id="CHEBI:61717"/>
        <label>2</label>
    </ligand>
</feature>
<feature type="domain" description="Cytochrome c" evidence="11">
    <location>
        <begin position="124"/>
        <end position="212"/>
    </location>
</feature>
<keyword evidence="6" id="KW-0249">Electron transport</keyword>
<evidence type="ECO:0000259" key="11">
    <source>
        <dbReference type="PROSITE" id="PS51007"/>
    </source>
</evidence>
<feature type="binding site" description="axial binding residue" evidence="9">
    <location>
        <position position="90"/>
    </location>
    <ligand>
        <name>heme c</name>
        <dbReference type="ChEBI" id="CHEBI:61717"/>
        <label>1</label>
    </ligand>
    <ligandPart>
        <name>Fe</name>
        <dbReference type="ChEBI" id="CHEBI:18248"/>
    </ligandPart>
</feature>
<dbReference type="InterPro" id="IPR024167">
    <property type="entry name" value="Cytochrome_c4-like"/>
</dbReference>
<dbReference type="GO" id="GO:0005506">
    <property type="term" value="F:iron ion binding"/>
    <property type="evidence" value="ECO:0007669"/>
    <property type="project" value="InterPro"/>
</dbReference>
<feature type="domain" description="Cytochrome c" evidence="11">
    <location>
        <begin position="20"/>
        <end position="113"/>
    </location>
</feature>
<name>A0A923HGA6_9BURK</name>
<accession>A0A923HGA6</accession>
<gene>
    <name evidence="12" type="ORF">H8K32_15480</name>
</gene>
<dbReference type="GO" id="GO:0042597">
    <property type="term" value="C:periplasmic space"/>
    <property type="evidence" value="ECO:0007669"/>
    <property type="project" value="UniProtKB-SubCell"/>
</dbReference>
<evidence type="ECO:0000256" key="7">
    <source>
        <dbReference type="ARBA" id="ARBA00023004"/>
    </source>
</evidence>
<feature type="signal peptide" evidence="10">
    <location>
        <begin position="1"/>
        <end position="18"/>
    </location>
</feature>
<comment type="subcellular location">
    <subcellularLocation>
        <location evidence="1">Periplasm</location>
    </subcellularLocation>
</comment>
<evidence type="ECO:0000313" key="13">
    <source>
        <dbReference type="Proteomes" id="UP000634011"/>
    </source>
</evidence>
<proteinExistence type="predicted"/>
<dbReference type="InterPro" id="IPR009056">
    <property type="entry name" value="Cyt_c-like_dom"/>
</dbReference>
<keyword evidence="10" id="KW-0732">Signal</keyword>
<evidence type="ECO:0000256" key="5">
    <source>
        <dbReference type="ARBA" id="ARBA00022764"/>
    </source>
</evidence>
<dbReference type="EMBL" id="JACOFV010000015">
    <property type="protein sequence ID" value="MBC3863506.1"/>
    <property type="molecule type" value="Genomic_DNA"/>
</dbReference>
<keyword evidence="4 9" id="KW-0479">Metal-binding</keyword>
<feature type="binding site" description="covalent" evidence="8">
    <location>
        <position position="46"/>
    </location>
    <ligand>
        <name>heme c</name>
        <dbReference type="ChEBI" id="CHEBI:61717"/>
        <label>1</label>
    </ligand>
</feature>
<dbReference type="InterPro" id="IPR036909">
    <property type="entry name" value="Cyt_c-like_dom_sf"/>
</dbReference>
<dbReference type="RefSeq" id="WP_186913453.1">
    <property type="nucleotide sequence ID" value="NZ_JACOFV010000015.1"/>
</dbReference>
<dbReference type="GO" id="GO:0009055">
    <property type="term" value="F:electron transfer activity"/>
    <property type="evidence" value="ECO:0007669"/>
    <property type="project" value="InterPro"/>
</dbReference>
<feature type="binding site" description="axial binding residue" evidence="9">
    <location>
        <position position="189"/>
    </location>
    <ligand>
        <name>heme c</name>
        <dbReference type="ChEBI" id="CHEBI:61717"/>
        <label>2</label>
    </ligand>
    <ligandPart>
        <name>Fe</name>
        <dbReference type="ChEBI" id="CHEBI:18248"/>
    </ligandPart>
</feature>
<dbReference type="Gene3D" id="1.10.760.10">
    <property type="entry name" value="Cytochrome c-like domain"/>
    <property type="match status" value="2"/>
</dbReference>
<protein>
    <submittedName>
        <fullName evidence="12">Cytochrome c4</fullName>
    </submittedName>
</protein>
<feature type="binding site" description="axial binding residue" evidence="9">
    <location>
        <position position="47"/>
    </location>
    <ligand>
        <name>heme c</name>
        <dbReference type="ChEBI" id="CHEBI:61717"/>
        <label>1</label>
    </ligand>
    <ligandPart>
        <name>Fe</name>
        <dbReference type="ChEBI" id="CHEBI:18248"/>
    </ligandPart>
</feature>
<evidence type="ECO:0000256" key="8">
    <source>
        <dbReference type="PIRSR" id="PIRSR000005-1"/>
    </source>
</evidence>
<dbReference type="Proteomes" id="UP000634011">
    <property type="component" value="Unassembled WGS sequence"/>
</dbReference>
<keyword evidence="5" id="KW-0574">Periplasm</keyword>
<reference evidence="12" key="1">
    <citation type="submission" date="2020-08" db="EMBL/GenBank/DDBJ databases">
        <title>Novel species isolated from subtropical streams in China.</title>
        <authorList>
            <person name="Lu H."/>
        </authorList>
    </citation>
    <scope>NUCLEOTIDE SEQUENCE</scope>
    <source>
        <strain evidence="12">KACC 12607</strain>
    </source>
</reference>
<evidence type="ECO:0000256" key="6">
    <source>
        <dbReference type="ARBA" id="ARBA00022982"/>
    </source>
</evidence>
<evidence type="ECO:0000313" key="12">
    <source>
        <dbReference type="EMBL" id="MBC3863506.1"/>
    </source>
</evidence>
<dbReference type="PIRSF" id="PIRSF000005">
    <property type="entry name" value="Cytochrome_c4"/>
    <property type="match status" value="1"/>
</dbReference>
<keyword evidence="2" id="KW-0813">Transport</keyword>
<evidence type="ECO:0000256" key="4">
    <source>
        <dbReference type="ARBA" id="ARBA00022723"/>
    </source>
</evidence>
<evidence type="ECO:0000256" key="9">
    <source>
        <dbReference type="PIRSR" id="PIRSR000005-2"/>
    </source>
</evidence>
<keyword evidence="7 9" id="KW-0408">Iron</keyword>
<keyword evidence="3 8" id="KW-0349">Heme</keyword>
<keyword evidence="13" id="KW-1185">Reference proteome</keyword>
<dbReference type="InterPro" id="IPR050597">
    <property type="entry name" value="Cytochrome_c_Oxidase_Subunit"/>
</dbReference>
<dbReference type="Pfam" id="PF00034">
    <property type="entry name" value="Cytochrom_C"/>
    <property type="match status" value="2"/>
</dbReference>
<organism evidence="12 13">
    <name type="scientific">Undibacterium jejuense</name>
    <dbReference type="NCBI Taxonomy" id="1344949"/>
    <lineage>
        <taxon>Bacteria</taxon>
        <taxon>Pseudomonadati</taxon>
        <taxon>Pseudomonadota</taxon>
        <taxon>Betaproteobacteria</taxon>
        <taxon>Burkholderiales</taxon>
        <taxon>Oxalobacteraceae</taxon>
        <taxon>Undibacterium</taxon>
    </lineage>
</organism>
<comment type="PTM">
    <text evidence="8">Binds 2 heme c groups covalently per subunit.</text>
</comment>
<feature type="binding site" description="covalent" evidence="8">
    <location>
        <position position="43"/>
    </location>
    <ligand>
        <name>heme c</name>
        <dbReference type="ChEBI" id="CHEBI:61717"/>
        <label>1</label>
    </ligand>
</feature>
<evidence type="ECO:0000256" key="1">
    <source>
        <dbReference type="ARBA" id="ARBA00004418"/>
    </source>
</evidence>
<evidence type="ECO:0000256" key="10">
    <source>
        <dbReference type="SAM" id="SignalP"/>
    </source>
</evidence>
<dbReference type="PROSITE" id="PS51007">
    <property type="entry name" value="CYTC"/>
    <property type="match status" value="2"/>
</dbReference>
<feature type="binding site" description="axial binding residue" evidence="9">
    <location>
        <position position="149"/>
    </location>
    <ligand>
        <name>heme c</name>
        <dbReference type="ChEBI" id="CHEBI:61717"/>
        <label>2</label>
    </ligand>
    <ligandPart>
        <name>Fe</name>
        <dbReference type="ChEBI" id="CHEBI:18248"/>
    </ligandPart>
</feature>
<dbReference type="GO" id="GO:0020037">
    <property type="term" value="F:heme binding"/>
    <property type="evidence" value="ECO:0007669"/>
    <property type="project" value="InterPro"/>
</dbReference>
<feature type="binding site" description="covalent" evidence="8">
    <location>
        <position position="145"/>
    </location>
    <ligand>
        <name>heme c</name>
        <dbReference type="ChEBI" id="CHEBI:61717"/>
        <label>2</label>
    </ligand>
</feature>
<dbReference type="SUPFAM" id="SSF46626">
    <property type="entry name" value="Cytochrome c"/>
    <property type="match status" value="2"/>
</dbReference>
<sequence>MKHKSIYALMLTALFLNACGTPERSRSLVTQHVPTKTIVMQLCSNCHGMTGNSNSPNFPNLAGQPEAYLISQLQGFRAHTRSDKDGYDYMWGITANLSDAQIQGLATYFSEQTAQTSKNVFLPEKLARGQEIYEHGIPEKEVPACVACHGAKAEGNQIFPRLAGQHSTYLLKQLNVFQNTEQRPNGAMMKGVSHALTKENMDDVSHYLESMGS</sequence>
<dbReference type="AlphaFoldDB" id="A0A923HGA6"/>
<dbReference type="PANTHER" id="PTHR33751">
    <property type="entry name" value="CBB3-TYPE CYTOCHROME C OXIDASE SUBUNIT FIXP"/>
    <property type="match status" value="1"/>
</dbReference>
<comment type="caution">
    <text evidence="12">The sequence shown here is derived from an EMBL/GenBank/DDBJ whole genome shotgun (WGS) entry which is preliminary data.</text>
</comment>
<dbReference type="PANTHER" id="PTHR33751:SF9">
    <property type="entry name" value="CYTOCHROME C4"/>
    <property type="match status" value="1"/>
</dbReference>
<evidence type="ECO:0000256" key="3">
    <source>
        <dbReference type="ARBA" id="ARBA00022617"/>
    </source>
</evidence>
<feature type="chain" id="PRO_5036920657" evidence="10">
    <location>
        <begin position="19"/>
        <end position="213"/>
    </location>
</feature>